<reference evidence="1 2" key="1">
    <citation type="journal article" date="2011" name="Cell">
        <title>The monarch butterfly genome yields insights into long-distance migration.</title>
        <authorList>
            <person name="Zhan S."/>
            <person name="Merlin C."/>
            <person name="Boore J.L."/>
            <person name="Reppert S.M."/>
        </authorList>
    </citation>
    <scope>NUCLEOTIDE SEQUENCE [LARGE SCALE GENOMIC DNA]</scope>
    <source>
        <strain evidence="1">F-2</strain>
    </source>
</reference>
<accession>A0A212EQN3</accession>
<evidence type="ECO:0000313" key="2">
    <source>
        <dbReference type="Proteomes" id="UP000007151"/>
    </source>
</evidence>
<evidence type="ECO:0000313" key="1">
    <source>
        <dbReference type="EMBL" id="OWR43764.1"/>
    </source>
</evidence>
<gene>
    <name evidence="1" type="ORF">KGM_203342A</name>
</gene>
<dbReference type="InParanoid" id="A0A212EQN3"/>
<dbReference type="Proteomes" id="UP000007151">
    <property type="component" value="Unassembled WGS sequence"/>
</dbReference>
<sequence>MLAHTTGQVKPRDIHCLAFESW</sequence>
<keyword evidence="2" id="KW-1185">Reference proteome</keyword>
<name>A0A212EQN3_DANPL</name>
<feature type="non-terminal residue" evidence="1">
    <location>
        <position position="22"/>
    </location>
</feature>
<proteinExistence type="predicted"/>
<dbReference type="KEGG" id="dpl:KGM_203342A"/>
<dbReference type="EMBL" id="AGBW02013268">
    <property type="protein sequence ID" value="OWR43764.1"/>
    <property type="molecule type" value="Genomic_DNA"/>
</dbReference>
<organism evidence="1 2">
    <name type="scientific">Danaus plexippus plexippus</name>
    <dbReference type="NCBI Taxonomy" id="278856"/>
    <lineage>
        <taxon>Eukaryota</taxon>
        <taxon>Metazoa</taxon>
        <taxon>Ecdysozoa</taxon>
        <taxon>Arthropoda</taxon>
        <taxon>Hexapoda</taxon>
        <taxon>Insecta</taxon>
        <taxon>Pterygota</taxon>
        <taxon>Neoptera</taxon>
        <taxon>Endopterygota</taxon>
        <taxon>Lepidoptera</taxon>
        <taxon>Glossata</taxon>
        <taxon>Ditrysia</taxon>
        <taxon>Papilionoidea</taxon>
        <taxon>Nymphalidae</taxon>
        <taxon>Danainae</taxon>
        <taxon>Danaini</taxon>
        <taxon>Danaina</taxon>
        <taxon>Danaus</taxon>
        <taxon>Danaus</taxon>
    </lineage>
</organism>
<comment type="caution">
    <text evidence="1">The sequence shown here is derived from an EMBL/GenBank/DDBJ whole genome shotgun (WGS) entry which is preliminary data.</text>
</comment>
<protein>
    <submittedName>
        <fullName evidence="1">Krueppel c2h2-type zinc finger protein</fullName>
    </submittedName>
</protein>
<dbReference type="AlphaFoldDB" id="A0A212EQN3"/>